<keyword evidence="2" id="KW-1185">Reference proteome</keyword>
<protein>
    <submittedName>
        <fullName evidence="1">4868_t:CDS:1</fullName>
    </submittedName>
</protein>
<evidence type="ECO:0000313" key="2">
    <source>
        <dbReference type="Proteomes" id="UP000789702"/>
    </source>
</evidence>
<dbReference type="EMBL" id="CAJVPU010051983">
    <property type="protein sequence ID" value="CAG8762325.1"/>
    <property type="molecule type" value="Genomic_DNA"/>
</dbReference>
<sequence>SNGDNFSEGKYTVVGFKMDFQSGAQLYSFIFLTKSGVMVVSSSPRVDPTGHCTTGTSVDQSNRESYGVYHMAQKLA</sequence>
<feature type="non-terminal residue" evidence="1">
    <location>
        <position position="1"/>
    </location>
</feature>
<reference evidence="1" key="1">
    <citation type="submission" date="2021-06" db="EMBL/GenBank/DDBJ databases">
        <authorList>
            <person name="Kallberg Y."/>
            <person name="Tangrot J."/>
            <person name="Rosling A."/>
        </authorList>
    </citation>
    <scope>NUCLEOTIDE SEQUENCE</scope>
    <source>
        <strain evidence="1">IL203A</strain>
    </source>
</reference>
<organism evidence="1 2">
    <name type="scientific">Dentiscutata heterogama</name>
    <dbReference type="NCBI Taxonomy" id="1316150"/>
    <lineage>
        <taxon>Eukaryota</taxon>
        <taxon>Fungi</taxon>
        <taxon>Fungi incertae sedis</taxon>
        <taxon>Mucoromycota</taxon>
        <taxon>Glomeromycotina</taxon>
        <taxon>Glomeromycetes</taxon>
        <taxon>Diversisporales</taxon>
        <taxon>Gigasporaceae</taxon>
        <taxon>Dentiscutata</taxon>
    </lineage>
</organism>
<name>A0ACA9QRG0_9GLOM</name>
<dbReference type="Proteomes" id="UP000789702">
    <property type="component" value="Unassembled WGS sequence"/>
</dbReference>
<accession>A0ACA9QRG0</accession>
<evidence type="ECO:0000313" key="1">
    <source>
        <dbReference type="EMBL" id="CAG8762325.1"/>
    </source>
</evidence>
<comment type="caution">
    <text evidence="1">The sequence shown here is derived from an EMBL/GenBank/DDBJ whole genome shotgun (WGS) entry which is preliminary data.</text>
</comment>
<proteinExistence type="predicted"/>
<gene>
    <name evidence="1" type="ORF">DHETER_LOCUS15337</name>
</gene>
<feature type="non-terminal residue" evidence="1">
    <location>
        <position position="76"/>
    </location>
</feature>